<evidence type="ECO:0000256" key="1">
    <source>
        <dbReference type="ARBA" id="ARBA00000085"/>
    </source>
</evidence>
<dbReference type="CDD" id="cd16917">
    <property type="entry name" value="HATPase_UhpB-NarQ-NarX-like"/>
    <property type="match status" value="1"/>
</dbReference>
<evidence type="ECO:0000259" key="10">
    <source>
        <dbReference type="Pfam" id="PF02518"/>
    </source>
</evidence>
<dbReference type="Proteomes" id="UP001155145">
    <property type="component" value="Unassembled WGS sequence"/>
</dbReference>
<feature type="domain" description="Signal transduction histidine kinase subgroup 3 dimerisation and phosphoacceptor" evidence="11">
    <location>
        <begin position="197"/>
        <end position="262"/>
    </location>
</feature>
<evidence type="ECO:0000313" key="14">
    <source>
        <dbReference type="EMBL" id="UON91089.1"/>
    </source>
</evidence>
<keyword evidence="4" id="KW-0808">Transferase</keyword>
<feature type="domain" description="Histidine kinase/HSP90-like ATPase" evidence="10">
    <location>
        <begin position="307"/>
        <end position="399"/>
    </location>
</feature>
<evidence type="ECO:0000313" key="16">
    <source>
        <dbReference type="Proteomes" id="UP001155145"/>
    </source>
</evidence>
<dbReference type="GO" id="GO:0046983">
    <property type="term" value="F:protein dimerization activity"/>
    <property type="evidence" value="ECO:0007669"/>
    <property type="project" value="InterPro"/>
</dbReference>
<dbReference type="InterPro" id="IPR036890">
    <property type="entry name" value="HATPase_C_sf"/>
</dbReference>
<comment type="catalytic activity">
    <reaction evidence="1">
        <text>ATP + protein L-histidine = ADP + protein N-phospho-L-histidine.</text>
        <dbReference type="EC" id="2.7.13.3"/>
    </reaction>
</comment>
<evidence type="ECO:0000256" key="8">
    <source>
        <dbReference type="ARBA" id="ARBA00023012"/>
    </source>
</evidence>
<dbReference type="EMBL" id="JAJFZT010000009">
    <property type="protein sequence ID" value="MCC3273923.1"/>
    <property type="molecule type" value="Genomic_DNA"/>
</dbReference>
<dbReference type="AlphaFoldDB" id="A0A9X1M9Q1"/>
<protein>
    <recommendedName>
        <fullName evidence="2">histidine kinase</fullName>
        <ecNumber evidence="2">2.7.13.3</ecNumber>
    </recommendedName>
</protein>
<evidence type="ECO:0000259" key="12">
    <source>
        <dbReference type="Pfam" id="PF23539"/>
    </source>
</evidence>
<dbReference type="InterPro" id="IPR055558">
    <property type="entry name" value="DUF7134"/>
</dbReference>
<gene>
    <name evidence="13" type="ORF">LJ755_14445</name>
    <name evidence="14" type="ORF">MUK71_10705</name>
</gene>
<dbReference type="EC" id="2.7.13.3" evidence="2"/>
<keyword evidence="7" id="KW-0067">ATP-binding</keyword>
<dbReference type="PANTHER" id="PTHR24421">
    <property type="entry name" value="NITRATE/NITRITE SENSOR PROTEIN NARX-RELATED"/>
    <property type="match status" value="1"/>
</dbReference>
<dbReference type="GO" id="GO:0016020">
    <property type="term" value="C:membrane"/>
    <property type="evidence" value="ECO:0007669"/>
    <property type="project" value="InterPro"/>
</dbReference>
<dbReference type="Gene3D" id="3.30.565.10">
    <property type="entry name" value="Histidine kinase-like ATPase, C-terminal domain"/>
    <property type="match status" value="1"/>
</dbReference>
<dbReference type="InterPro" id="IPR011712">
    <property type="entry name" value="Sig_transdc_His_kin_sub3_dim/P"/>
</dbReference>
<keyword evidence="9" id="KW-0812">Transmembrane</keyword>
<keyword evidence="8" id="KW-0902">Two-component regulatory system</keyword>
<dbReference type="SUPFAM" id="SSF55874">
    <property type="entry name" value="ATPase domain of HSP90 chaperone/DNA topoisomerase II/histidine kinase"/>
    <property type="match status" value="1"/>
</dbReference>
<evidence type="ECO:0000256" key="2">
    <source>
        <dbReference type="ARBA" id="ARBA00012438"/>
    </source>
</evidence>
<dbReference type="GO" id="GO:0000155">
    <property type="term" value="F:phosphorelay sensor kinase activity"/>
    <property type="evidence" value="ECO:0007669"/>
    <property type="project" value="InterPro"/>
</dbReference>
<dbReference type="Proteomes" id="UP000829758">
    <property type="component" value="Chromosome"/>
</dbReference>
<keyword evidence="3" id="KW-0597">Phosphoprotein</keyword>
<reference evidence="13" key="1">
    <citation type="submission" date="2021-10" db="EMBL/GenBank/DDBJ databases">
        <title>Novel species in genus Arthrobacter.</title>
        <authorList>
            <person name="Liu Y."/>
        </authorList>
    </citation>
    <scope>NUCLEOTIDE SEQUENCE</scope>
    <source>
        <strain evidence="15">zg-Y462</strain>
        <strain evidence="13">Zg-Y462</strain>
    </source>
</reference>
<evidence type="ECO:0000259" key="11">
    <source>
        <dbReference type="Pfam" id="PF07730"/>
    </source>
</evidence>
<feature type="transmembrane region" description="Helical" evidence="9">
    <location>
        <begin position="20"/>
        <end position="40"/>
    </location>
</feature>
<keyword evidence="15" id="KW-1185">Reference proteome</keyword>
<evidence type="ECO:0000256" key="7">
    <source>
        <dbReference type="ARBA" id="ARBA00022840"/>
    </source>
</evidence>
<feature type="transmembrane region" description="Helical" evidence="9">
    <location>
        <begin position="84"/>
        <end position="101"/>
    </location>
</feature>
<keyword evidence="9" id="KW-1133">Transmembrane helix</keyword>
<dbReference type="InterPro" id="IPR050482">
    <property type="entry name" value="Sensor_HK_TwoCompSys"/>
</dbReference>
<dbReference type="RefSeq" id="WP_227929530.1">
    <property type="nucleotide sequence ID" value="NZ_CP094984.1"/>
</dbReference>
<dbReference type="Pfam" id="PF23539">
    <property type="entry name" value="DUF7134"/>
    <property type="match status" value="1"/>
</dbReference>
<evidence type="ECO:0000256" key="4">
    <source>
        <dbReference type="ARBA" id="ARBA00022679"/>
    </source>
</evidence>
<evidence type="ECO:0000256" key="3">
    <source>
        <dbReference type="ARBA" id="ARBA00022553"/>
    </source>
</evidence>
<dbReference type="Pfam" id="PF02518">
    <property type="entry name" value="HATPase_c"/>
    <property type="match status" value="1"/>
</dbReference>
<evidence type="ECO:0000256" key="9">
    <source>
        <dbReference type="SAM" id="Phobius"/>
    </source>
</evidence>
<feature type="domain" description="DUF7134" evidence="12">
    <location>
        <begin position="7"/>
        <end position="169"/>
    </location>
</feature>
<organism evidence="13 16">
    <name type="scientific">Arthrobacter zhangbolii</name>
    <dbReference type="NCBI Taxonomy" id="2886936"/>
    <lineage>
        <taxon>Bacteria</taxon>
        <taxon>Bacillati</taxon>
        <taxon>Actinomycetota</taxon>
        <taxon>Actinomycetes</taxon>
        <taxon>Micrococcales</taxon>
        <taxon>Micrococcaceae</taxon>
        <taxon>Arthrobacter</taxon>
    </lineage>
</organism>
<evidence type="ECO:0000313" key="15">
    <source>
        <dbReference type="Proteomes" id="UP000829758"/>
    </source>
</evidence>
<sequence length="401" mass="42588">MLLHRRIYAWMQANPAKVDLCSALGFTLFLAVPVLLIGRWQPVEFLLSTAICMSMAWRRTRPVPAAAVQATACILSLFLVPETGLPADILVLGMVYSLAAFAPRWASLAGLGLALAGGMAFVLVYFIAPAMGGSLPGTTGFIPMLILVIAVDAVVLVFWTFGDLARTRRLAMQALQDRAHRLEIERQQERDLAAADERSHIAREMHDIVAHSLSVIITQADGARYASADDPDVAPRTLGVIAETGRSSLREMRRLLGVLRGDEAASTRPLPSLADVDALVDSVRRGGVDVSVQVDGAPRRPLPPGAELSAYRVIQESLTNVLKHAGPSARAAVDLQWSPRGLALTVTDNGIGAAAAIDSDGAGQGIKGMGERLALYDGTLKAAPAAGGGFRVEAFIPYTEA</sequence>
<dbReference type="Gene3D" id="1.20.5.1930">
    <property type="match status" value="1"/>
</dbReference>
<proteinExistence type="predicted"/>
<evidence type="ECO:0000256" key="6">
    <source>
        <dbReference type="ARBA" id="ARBA00022777"/>
    </source>
</evidence>
<keyword evidence="9" id="KW-0472">Membrane</keyword>
<dbReference type="Pfam" id="PF07730">
    <property type="entry name" value="HisKA_3"/>
    <property type="match status" value="1"/>
</dbReference>
<dbReference type="GO" id="GO:0005524">
    <property type="term" value="F:ATP binding"/>
    <property type="evidence" value="ECO:0007669"/>
    <property type="project" value="UniProtKB-KW"/>
</dbReference>
<keyword evidence="5" id="KW-0547">Nucleotide-binding</keyword>
<evidence type="ECO:0000256" key="5">
    <source>
        <dbReference type="ARBA" id="ARBA00022741"/>
    </source>
</evidence>
<feature type="transmembrane region" description="Helical" evidence="9">
    <location>
        <begin position="108"/>
        <end position="128"/>
    </location>
</feature>
<dbReference type="PANTHER" id="PTHR24421:SF10">
    <property type="entry name" value="NITRATE_NITRITE SENSOR PROTEIN NARQ"/>
    <property type="match status" value="1"/>
</dbReference>
<dbReference type="EMBL" id="CP094984">
    <property type="protein sequence ID" value="UON91089.1"/>
    <property type="molecule type" value="Genomic_DNA"/>
</dbReference>
<feature type="transmembrane region" description="Helical" evidence="9">
    <location>
        <begin position="140"/>
        <end position="162"/>
    </location>
</feature>
<accession>A0A9X1M9Q1</accession>
<name>A0A9X1M9Q1_9MICC</name>
<dbReference type="InterPro" id="IPR003594">
    <property type="entry name" value="HATPase_dom"/>
</dbReference>
<evidence type="ECO:0000313" key="13">
    <source>
        <dbReference type="EMBL" id="MCC3273923.1"/>
    </source>
</evidence>
<keyword evidence="6 13" id="KW-0418">Kinase</keyword>